<keyword evidence="5 14" id="KW-0808">Transferase</keyword>
<comment type="pathway">
    <text evidence="3 14">Protein modification; protein ubiquitination.</text>
</comment>
<dbReference type="VEuPathDB" id="PlasmoDB:AK88_01393"/>
<dbReference type="GO" id="GO:0061630">
    <property type="term" value="F:ubiquitin protein ligase activity"/>
    <property type="evidence" value="ECO:0007669"/>
    <property type="project" value="UniProtKB-EC"/>
</dbReference>
<feature type="domain" description="RING-type" evidence="17">
    <location>
        <begin position="924"/>
        <end position="963"/>
    </location>
</feature>
<evidence type="ECO:0000256" key="11">
    <source>
        <dbReference type="ARBA" id="ARBA00023054"/>
    </source>
</evidence>
<evidence type="ECO:0000256" key="14">
    <source>
        <dbReference type="RuleBase" id="RU365038"/>
    </source>
</evidence>
<evidence type="ECO:0000256" key="8">
    <source>
        <dbReference type="ARBA" id="ARBA00022786"/>
    </source>
</evidence>
<dbReference type="GeneID" id="24266707"/>
<comment type="subcellular location">
    <subcellularLocation>
        <location evidence="2 14">Nucleus</location>
    </subcellularLocation>
</comment>
<protein>
    <recommendedName>
        <fullName evidence="14">E3 ubiquitin protein ligase</fullName>
        <ecNumber evidence="14">2.3.2.27</ecNumber>
    </recommendedName>
</protein>
<dbReference type="InterPro" id="IPR013083">
    <property type="entry name" value="Znf_RING/FYVE/PHD"/>
</dbReference>
<dbReference type="Pfam" id="PF00097">
    <property type="entry name" value="zf-C3HC4"/>
    <property type="match status" value="1"/>
</dbReference>
<dbReference type="Gene3D" id="3.30.40.10">
    <property type="entry name" value="Zinc/RING finger domain, C3HC4 (zinc finger)"/>
    <property type="match status" value="1"/>
</dbReference>
<evidence type="ECO:0000256" key="3">
    <source>
        <dbReference type="ARBA" id="ARBA00004906"/>
    </source>
</evidence>
<evidence type="ECO:0000256" key="2">
    <source>
        <dbReference type="ARBA" id="ARBA00004123"/>
    </source>
</evidence>
<evidence type="ECO:0000256" key="12">
    <source>
        <dbReference type="ARBA" id="ARBA00023242"/>
    </source>
</evidence>
<keyword evidence="6 14" id="KW-0479">Metal-binding</keyword>
<dbReference type="SMART" id="SM00184">
    <property type="entry name" value="RING"/>
    <property type="match status" value="1"/>
</dbReference>
<dbReference type="InterPro" id="IPR001841">
    <property type="entry name" value="Znf_RING"/>
</dbReference>
<dbReference type="OrthoDB" id="10266039at2759"/>
<name>A0A0D9QPB3_PLAFR</name>
<keyword evidence="12 14" id="KW-0539">Nucleus</keyword>
<gene>
    <name evidence="18" type="ORF">AK88_01393</name>
</gene>
<evidence type="ECO:0000256" key="5">
    <source>
        <dbReference type="ARBA" id="ARBA00022679"/>
    </source>
</evidence>
<feature type="compositionally biased region" description="Basic and acidic residues" evidence="16">
    <location>
        <begin position="879"/>
        <end position="902"/>
    </location>
</feature>
<evidence type="ECO:0000256" key="9">
    <source>
        <dbReference type="ARBA" id="ARBA00022833"/>
    </source>
</evidence>
<evidence type="ECO:0000256" key="4">
    <source>
        <dbReference type="ARBA" id="ARBA00005555"/>
    </source>
</evidence>
<evidence type="ECO:0000256" key="6">
    <source>
        <dbReference type="ARBA" id="ARBA00022723"/>
    </source>
</evidence>
<dbReference type="EC" id="2.3.2.27" evidence="14"/>
<proteinExistence type="inferred from homology"/>
<feature type="compositionally biased region" description="Basic and acidic residues" evidence="16">
    <location>
        <begin position="180"/>
        <end position="202"/>
    </location>
</feature>
<dbReference type="PANTHER" id="PTHR23163:SF0">
    <property type="entry name" value="E3 UBIQUITIN-PROTEIN LIGASE BRE1"/>
    <property type="match status" value="1"/>
</dbReference>
<dbReference type="GO" id="GO:0006325">
    <property type="term" value="P:chromatin organization"/>
    <property type="evidence" value="ECO:0007669"/>
    <property type="project" value="UniProtKB-KW"/>
</dbReference>
<evidence type="ECO:0000259" key="17">
    <source>
        <dbReference type="PROSITE" id="PS50089"/>
    </source>
</evidence>
<feature type="coiled-coil region" evidence="15">
    <location>
        <begin position="689"/>
        <end position="792"/>
    </location>
</feature>
<dbReference type="CDD" id="cd16499">
    <property type="entry name" value="RING-HC_Bre1-like"/>
    <property type="match status" value="1"/>
</dbReference>
<keyword evidence="7 13" id="KW-0863">Zinc-finger</keyword>
<keyword evidence="19" id="KW-1185">Reference proteome</keyword>
<dbReference type="PROSITE" id="PS50089">
    <property type="entry name" value="ZF_RING_2"/>
    <property type="match status" value="1"/>
</dbReference>
<evidence type="ECO:0000256" key="7">
    <source>
        <dbReference type="ARBA" id="ARBA00022771"/>
    </source>
</evidence>
<dbReference type="OMA" id="DEMIIQI"/>
<evidence type="ECO:0000256" key="10">
    <source>
        <dbReference type="ARBA" id="ARBA00022853"/>
    </source>
</evidence>
<keyword evidence="10 14" id="KW-0156">Chromatin regulator</keyword>
<dbReference type="RefSeq" id="XP_012334451.1">
    <property type="nucleotide sequence ID" value="XM_012479028.1"/>
</dbReference>
<feature type="region of interest" description="Disordered" evidence="16">
    <location>
        <begin position="280"/>
        <end position="318"/>
    </location>
</feature>
<feature type="region of interest" description="Disordered" evidence="16">
    <location>
        <begin position="137"/>
        <end position="230"/>
    </location>
</feature>
<dbReference type="GO" id="GO:0033503">
    <property type="term" value="C:HULC complex"/>
    <property type="evidence" value="ECO:0007669"/>
    <property type="project" value="TreeGrafter"/>
</dbReference>
<keyword evidence="11 14" id="KW-0175">Coiled coil</keyword>
<dbReference type="PANTHER" id="PTHR23163">
    <property type="entry name" value="RING FINGER PROTEIN-RELATED"/>
    <property type="match status" value="1"/>
</dbReference>
<dbReference type="GO" id="GO:0008270">
    <property type="term" value="F:zinc ion binding"/>
    <property type="evidence" value="ECO:0007669"/>
    <property type="project" value="UniProtKB-KW"/>
</dbReference>
<comment type="catalytic activity">
    <reaction evidence="1 14">
        <text>S-ubiquitinyl-[E2 ubiquitin-conjugating enzyme]-L-cysteine + [acceptor protein]-L-lysine = [E2 ubiquitin-conjugating enzyme]-L-cysteine + N(6)-ubiquitinyl-[acceptor protein]-L-lysine.</text>
        <dbReference type="EC" id="2.3.2.27"/>
    </reaction>
</comment>
<dbReference type="GO" id="GO:0016567">
    <property type="term" value="P:protein ubiquitination"/>
    <property type="evidence" value="ECO:0007669"/>
    <property type="project" value="UniProtKB-UniRule"/>
</dbReference>
<feature type="region of interest" description="Disordered" evidence="16">
    <location>
        <begin position="875"/>
        <end position="906"/>
    </location>
</feature>
<organism evidence="18 19">
    <name type="scientific">Plasmodium fragile</name>
    <dbReference type="NCBI Taxonomy" id="5857"/>
    <lineage>
        <taxon>Eukaryota</taxon>
        <taxon>Sar</taxon>
        <taxon>Alveolata</taxon>
        <taxon>Apicomplexa</taxon>
        <taxon>Aconoidasida</taxon>
        <taxon>Haemosporida</taxon>
        <taxon>Plasmodiidae</taxon>
        <taxon>Plasmodium</taxon>
        <taxon>Plasmodium (Plasmodium)</taxon>
    </lineage>
</organism>
<evidence type="ECO:0000313" key="18">
    <source>
        <dbReference type="EMBL" id="KJP88899.1"/>
    </source>
</evidence>
<dbReference type="PROSITE" id="PS00518">
    <property type="entry name" value="ZF_RING_1"/>
    <property type="match status" value="1"/>
</dbReference>
<comment type="similarity">
    <text evidence="4 14">Belongs to the BRE1 family.</text>
</comment>
<evidence type="ECO:0000256" key="13">
    <source>
        <dbReference type="PROSITE-ProRule" id="PRU00175"/>
    </source>
</evidence>
<feature type="compositionally biased region" description="Basic and acidic residues" evidence="16">
    <location>
        <begin position="423"/>
        <end position="435"/>
    </location>
</feature>
<keyword evidence="8 14" id="KW-0833">Ubl conjugation pathway</keyword>
<feature type="region of interest" description="Disordered" evidence="16">
    <location>
        <begin position="419"/>
        <end position="451"/>
    </location>
</feature>
<evidence type="ECO:0000256" key="15">
    <source>
        <dbReference type="SAM" id="Coils"/>
    </source>
</evidence>
<dbReference type="AlphaFoldDB" id="A0A0D9QPB3"/>
<evidence type="ECO:0000256" key="16">
    <source>
        <dbReference type="SAM" id="MobiDB-lite"/>
    </source>
</evidence>
<dbReference type="EMBL" id="KQ001656">
    <property type="protein sequence ID" value="KJP88899.1"/>
    <property type="molecule type" value="Genomic_DNA"/>
</dbReference>
<evidence type="ECO:0000313" key="19">
    <source>
        <dbReference type="Proteomes" id="UP000054561"/>
    </source>
</evidence>
<dbReference type="InterPro" id="IPR013956">
    <property type="entry name" value="E3_ubiquit_lig_Bre1"/>
</dbReference>
<keyword evidence="9 14" id="KW-0862">Zinc</keyword>
<feature type="region of interest" description="Disordered" evidence="16">
    <location>
        <begin position="89"/>
        <end position="112"/>
    </location>
</feature>
<feature type="coiled-coil region" evidence="15">
    <location>
        <begin position="572"/>
        <end position="620"/>
    </location>
</feature>
<accession>A0A0D9QPB3</accession>
<evidence type="ECO:0000256" key="1">
    <source>
        <dbReference type="ARBA" id="ARBA00000900"/>
    </source>
</evidence>
<dbReference type="InterPro" id="IPR018957">
    <property type="entry name" value="Znf_C3HC4_RING-type"/>
</dbReference>
<feature type="compositionally biased region" description="Polar residues" evidence="16">
    <location>
        <begin position="203"/>
        <end position="222"/>
    </location>
</feature>
<dbReference type="SUPFAM" id="SSF57850">
    <property type="entry name" value="RING/U-box"/>
    <property type="match status" value="1"/>
</dbReference>
<dbReference type="Proteomes" id="UP000054561">
    <property type="component" value="Unassembled WGS sequence"/>
</dbReference>
<feature type="region of interest" description="Disordered" evidence="16">
    <location>
        <begin position="479"/>
        <end position="498"/>
    </location>
</feature>
<reference evidence="18 19" key="1">
    <citation type="submission" date="2014-03" db="EMBL/GenBank/DDBJ databases">
        <title>The Genome Sequence of Plasmodium fragile nilgiri.</title>
        <authorList>
            <consortium name="The Broad Institute Genomics Platform"/>
            <consortium name="The Broad Institute Genome Sequencing Center for Infectious Disease"/>
            <person name="Neafsey D."/>
            <person name="Duraisingh M."/>
            <person name="Young S.K."/>
            <person name="Zeng Q."/>
            <person name="Gargeya S."/>
            <person name="Abouelleil A."/>
            <person name="Alvarado L."/>
            <person name="Chapman S.B."/>
            <person name="Gainer-Dewar J."/>
            <person name="Goldberg J."/>
            <person name="Griggs A."/>
            <person name="Gujja S."/>
            <person name="Hansen M."/>
            <person name="Howarth C."/>
            <person name="Imamovic A."/>
            <person name="Larimer J."/>
            <person name="Pearson M."/>
            <person name="Poon T.W."/>
            <person name="Priest M."/>
            <person name="Roberts A."/>
            <person name="Saif S."/>
            <person name="Shea T."/>
            <person name="Sykes S."/>
            <person name="Wortman J."/>
            <person name="Nusbaum C."/>
            <person name="Birren B."/>
        </authorList>
    </citation>
    <scope>NUCLEOTIDE SEQUENCE [LARGE SCALE GENOMIC DNA]</scope>
    <source>
        <strain evidence="19">nilgiri</strain>
    </source>
</reference>
<dbReference type="InterPro" id="IPR017907">
    <property type="entry name" value="Znf_RING_CS"/>
</dbReference>
<dbReference type="GO" id="GO:0005634">
    <property type="term" value="C:nucleus"/>
    <property type="evidence" value="ECO:0007669"/>
    <property type="project" value="UniProtKB-SubCell"/>
</dbReference>
<sequence>MNSKKRNRSGKSECMTLPLEKTELLIENLHNLKNAIALYRKEIQQKNKCISDVKADLTFYECLLRNVNVVWNIFNHDLLRLVGEEEAASGDEGDSRCDGGGPHPPQEEPTWHCKKAASPYYDVEQFKRIFLKYTRKHNKDSDEEEDSDFFKSPSEDDSCGEECHNGGALQEEPFPGDLKGSQKDNEAMCPGDKKDRCKKEPNDLSSPSKGTKGNIMQDSNMGSGKKEQLRHTFHSNMKDYVKEEDVCNDEEEGNKLNVSSKEEIKLEGSLKRGMVERLSGVQGVRQTDRSPATRVKIKREQGESTEEGDEEHIPSGSPLDHKLQRIFLTNMKKTIHVLNRVLESPKKVGLNYNKEYVTKINYEKKIYYEKFISEKKKREEVENKCDELRIELDRLEKKKTSLLFKLNNESICNTILEDDEEEEQKKRQQEEKDAMKNSAQDIDSVGCSKGEDTVQRQDSGMACVKCGFVNYASGKAGEGAVKGAKGEEHGMASGSGSGGCVSGEDPAAVWLLNFEQVITKEKILQSEPFRQLIKESTEVYKQLKEREGEIVLLKNELLKREHIRDEEYEHLLNDTMNDKKCLSNKIKNLQVDIVTCSMEKEKIQKRMDLMEHEIKALKGIEANQVMQLEQKEKELCRMRVSVDKLKASESILRDKILSLEGGGGVVGEVTSLLNGGCDDLVGEGGEDLQSQLLAENKKLKLALEKKKNTENELAILKKNYNAMSEEIEEITKEFEKKQEQVDEMIIQIKNKELESLEKYNNVMNKTYVEENIKRLEETYEEKISSINKLYEKYEKFAELYLSLFYYARKGAVISDSAHEEQMSLFIKMKDKCESIFQRKNELAAILKTVYGSNRKLVDKCNALYKENQHLDKIATSSKGRRDAKDASFRREAKEGEGEGGEEKELEDSQLLIEENNELRRRLICSVCMENFKNHMIIKCGHIYCESCIFNNLKTRNRKCPQCKIPFDKKDLQKIFLD</sequence>